<dbReference type="EMBL" id="NESQ01000258">
    <property type="protein sequence ID" value="PUU74957.1"/>
    <property type="molecule type" value="Genomic_DNA"/>
</dbReference>
<keyword evidence="2" id="KW-0732">Signal</keyword>
<evidence type="ECO:0000256" key="2">
    <source>
        <dbReference type="SAM" id="SignalP"/>
    </source>
</evidence>
<sequence length="117" mass="13231">MPVFVGSFLIGLSLSGMVLKLFPVLHSSNPVLCFSAPSPGGCSETETRYDLLMRLDFPDRLLTSLHYPWIRHRGELWQQPVCTGFFLAFVFVSFIWIDFIVGRAVRSHTVVVLCLLL</sequence>
<organism evidence="3 4">
    <name type="scientific">Tuber borchii</name>
    <name type="common">White truffle</name>
    <dbReference type="NCBI Taxonomy" id="42251"/>
    <lineage>
        <taxon>Eukaryota</taxon>
        <taxon>Fungi</taxon>
        <taxon>Dikarya</taxon>
        <taxon>Ascomycota</taxon>
        <taxon>Pezizomycotina</taxon>
        <taxon>Pezizomycetes</taxon>
        <taxon>Pezizales</taxon>
        <taxon>Tuberaceae</taxon>
        <taxon>Tuber</taxon>
    </lineage>
</organism>
<accession>A0A2T6ZHI6</accession>
<keyword evidence="1" id="KW-0812">Transmembrane</keyword>
<keyword evidence="4" id="KW-1185">Reference proteome</keyword>
<feature type="transmembrane region" description="Helical" evidence="1">
    <location>
        <begin position="77"/>
        <end position="97"/>
    </location>
</feature>
<dbReference type="Proteomes" id="UP000244722">
    <property type="component" value="Unassembled WGS sequence"/>
</dbReference>
<gene>
    <name evidence="3" type="ORF">B9Z19DRAFT_1091415</name>
</gene>
<keyword evidence="1" id="KW-0472">Membrane</keyword>
<evidence type="ECO:0000313" key="4">
    <source>
        <dbReference type="Proteomes" id="UP000244722"/>
    </source>
</evidence>
<evidence type="ECO:0000256" key="1">
    <source>
        <dbReference type="SAM" id="Phobius"/>
    </source>
</evidence>
<evidence type="ECO:0000313" key="3">
    <source>
        <dbReference type="EMBL" id="PUU74957.1"/>
    </source>
</evidence>
<comment type="caution">
    <text evidence="3">The sequence shown here is derived from an EMBL/GenBank/DDBJ whole genome shotgun (WGS) entry which is preliminary data.</text>
</comment>
<name>A0A2T6ZHI6_TUBBO</name>
<feature type="signal peptide" evidence="2">
    <location>
        <begin position="1"/>
        <end position="15"/>
    </location>
</feature>
<keyword evidence="1" id="KW-1133">Transmembrane helix</keyword>
<feature type="chain" id="PRO_5015738286" evidence="2">
    <location>
        <begin position="16"/>
        <end position="117"/>
    </location>
</feature>
<reference evidence="3 4" key="1">
    <citation type="submission" date="2017-04" db="EMBL/GenBank/DDBJ databases">
        <title>Draft genome sequence of Tuber borchii Vittad., a whitish edible truffle.</title>
        <authorList>
            <consortium name="DOE Joint Genome Institute"/>
            <person name="Murat C."/>
            <person name="Kuo A."/>
            <person name="Barry K.W."/>
            <person name="Clum A."/>
            <person name="Dockter R.B."/>
            <person name="Fauchery L."/>
            <person name="Iotti M."/>
            <person name="Kohler A."/>
            <person name="Labutti K."/>
            <person name="Lindquist E.A."/>
            <person name="Lipzen A."/>
            <person name="Ohm R.A."/>
            <person name="Wang M."/>
            <person name="Grigoriev I.V."/>
            <person name="Zambonelli A."/>
            <person name="Martin F.M."/>
        </authorList>
    </citation>
    <scope>NUCLEOTIDE SEQUENCE [LARGE SCALE GENOMIC DNA]</scope>
    <source>
        <strain evidence="3 4">Tbo3840</strain>
    </source>
</reference>
<protein>
    <submittedName>
        <fullName evidence="3">Uncharacterized protein</fullName>
    </submittedName>
</protein>
<dbReference type="AlphaFoldDB" id="A0A2T6ZHI6"/>
<proteinExistence type="predicted"/>